<proteinExistence type="predicted"/>
<comment type="caution">
    <text evidence="2">The sequence shown here is derived from an EMBL/GenBank/DDBJ whole genome shotgun (WGS) entry which is preliminary data.</text>
</comment>
<feature type="non-terminal residue" evidence="2">
    <location>
        <position position="82"/>
    </location>
</feature>
<name>A0A8T2WG67_POPDE</name>
<protein>
    <submittedName>
        <fullName evidence="2">Uncharacterized protein</fullName>
    </submittedName>
</protein>
<evidence type="ECO:0000256" key="1">
    <source>
        <dbReference type="SAM" id="MobiDB-lite"/>
    </source>
</evidence>
<accession>A0A8T2WG67</accession>
<evidence type="ECO:0000313" key="3">
    <source>
        <dbReference type="Proteomes" id="UP000807159"/>
    </source>
</evidence>
<dbReference type="EMBL" id="JACEGQ020000019">
    <property type="protein sequence ID" value="KAH8480449.1"/>
    <property type="molecule type" value="Genomic_DNA"/>
</dbReference>
<evidence type="ECO:0000313" key="2">
    <source>
        <dbReference type="EMBL" id="KAH8480449.1"/>
    </source>
</evidence>
<sequence length="82" mass="9452">EVSVEFSVEDLDNNPLHYCHVRKCGVRQLHTQAENDCDFILPYCKRCRDNKRDNEAKLGGSGFKNGAESTTNDFKVYSRRPK</sequence>
<feature type="region of interest" description="Disordered" evidence="1">
    <location>
        <begin position="55"/>
        <end position="82"/>
    </location>
</feature>
<reference evidence="2" key="1">
    <citation type="journal article" date="2021" name="J. Hered.">
        <title>Genome Assembly of Salicaceae Populus deltoides (Eastern Cottonwood) I-69 Based on Nanopore Sequencing and Hi-C Technologies.</title>
        <authorList>
            <person name="Bai S."/>
            <person name="Wu H."/>
            <person name="Zhang J."/>
            <person name="Pan Z."/>
            <person name="Zhao W."/>
            <person name="Li Z."/>
            <person name="Tong C."/>
        </authorList>
    </citation>
    <scope>NUCLEOTIDE SEQUENCE</scope>
    <source>
        <tissue evidence="2">Leaf</tissue>
    </source>
</reference>
<dbReference type="AlphaFoldDB" id="A0A8T2WG67"/>
<feature type="non-terminal residue" evidence="2">
    <location>
        <position position="1"/>
    </location>
</feature>
<keyword evidence="3" id="KW-1185">Reference proteome</keyword>
<dbReference type="Proteomes" id="UP000807159">
    <property type="component" value="Chromosome 19"/>
</dbReference>
<gene>
    <name evidence="2" type="ORF">H0E87_030638</name>
</gene>
<organism evidence="2 3">
    <name type="scientific">Populus deltoides</name>
    <name type="common">Eastern poplar</name>
    <name type="synonym">Eastern cottonwood</name>
    <dbReference type="NCBI Taxonomy" id="3696"/>
    <lineage>
        <taxon>Eukaryota</taxon>
        <taxon>Viridiplantae</taxon>
        <taxon>Streptophyta</taxon>
        <taxon>Embryophyta</taxon>
        <taxon>Tracheophyta</taxon>
        <taxon>Spermatophyta</taxon>
        <taxon>Magnoliopsida</taxon>
        <taxon>eudicotyledons</taxon>
        <taxon>Gunneridae</taxon>
        <taxon>Pentapetalae</taxon>
        <taxon>rosids</taxon>
        <taxon>fabids</taxon>
        <taxon>Malpighiales</taxon>
        <taxon>Salicaceae</taxon>
        <taxon>Saliceae</taxon>
        <taxon>Populus</taxon>
    </lineage>
</organism>